<dbReference type="GO" id="GO:0047475">
    <property type="term" value="F:phenylacetate-CoA ligase activity"/>
    <property type="evidence" value="ECO:0007669"/>
    <property type="project" value="UniProtKB-EC"/>
</dbReference>
<gene>
    <name evidence="2" type="primary">paaK_1</name>
    <name evidence="2" type="ORF">CLHUN_11000</name>
</gene>
<feature type="domain" description="AMP-dependent synthetase/ligase" evidence="1">
    <location>
        <begin position="107"/>
        <end position="272"/>
    </location>
</feature>
<evidence type="ECO:0000259" key="1">
    <source>
        <dbReference type="Pfam" id="PF00501"/>
    </source>
</evidence>
<dbReference type="STRING" id="48256.CLHUN_11000"/>
<dbReference type="InterPro" id="IPR000873">
    <property type="entry name" value="AMP-dep_synth/lig_dom"/>
</dbReference>
<dbReference type="SUPFAM" id="SSF56801">
    <property type="entry name" value="Acetyl-CoA synthetase-like"/>
    <property type="match status" value="1"/>
</dbReference>
<dbReference type="Pfam" id="PF00501">
    <property type="entry name" value="AMP-binding"/>
    <property type="match status" value="1"/>
</dbReference>
<dbReference type="OrthoDB" id="580775at2"/>
<evidence type="ECO:0000313" key="3">
    <source>
        <dbReference type="Proteomes" id="UP000191554"/>
    </source>
</evidence>
<comment type="caution">
    <text evidence="2">The sequence shown here is derived from an EMBL/GenBank/DDBJ whole genome shotgun (WGS) entry which is preliminary data.</text>
</comment>
<dbReference type="PANTHER" id="PTHR43845">
    <property type="entry name" value="BLR5969 PROTEIN"/>
    <property type="match status" value="1"/>
</dbReference>
<keyword evidence="2" id="KW-0436">Ligase</keyword>
<dbReference type="InterPro" id="IPR042099">
    <property type="entry name" value="ANL_N_sf"/>
</dbReference>
<dbReference type="Gene3D" id="3.40.50.12780">
    <property type="entry name" value="N-terminal domain of ligase-like"/>
    <property type="match status" value="1"/>
</dbReference>
<sequence length="418" mass="47975">MYNIVENLRQAVDYCRNNSEFYRKVYKNQESTGFDSIEEFEKLPFTGKNDLKRFYPYGFMGCSLEQVTGYYETTGDKADLNRSSRCSSLFTRDDLERDLIRRASGSMDFNSRDVVFNSLSYAYSCAAMSFHNAALRQGAMVVSADNESKLSNYRKQVDILTRINPTVIITAYPFIISTILQIMGESTEKLTNLRAIQLSGMPHSPNGMKKISRIFNGVPVYNTYDMVEFGAVSTVSTDGAGRIFDDFYVEVINPKTMEVIKEDGIGGEIVITSLNRQGSPLIRYKTGDIGRLYRNGETPYLQVLGRFKDLVEFKEINRRFTLYNFEDVFYRHEAVKGMYKPRFVEDKLTFAIDTDADNKEEVSKEIQKMIKNELEIDVEIEAVNTGMSRREFLMDSGSDSVKSLQTIENKKNEWLITY</sequence>
<name>A0A1V4SN39_RUMHU</name>
<dbReference type="AlphaFoldDB" id="A0A1V4SN39"/>
<accession>A0A1V4SN39</accession>
<dbReference type="EC" id="6.2.1.30" evidence="2"/>
<proteinExistence type="predicted"/>
<organism evidence="2 3">
    <name type="scientific">Ruminiclostridium hungatei</name>
    <name type="common">Clostridium hungatei</name>
    <dbReference type="NCBI Taxonomy" id="48256"/>
    <lineage>
        <taxon>Bacteria</taxon>
        <taxon>Bacillati</taxon>
        <taxon>Bacillota</taxon>
        <taxon>Clostridia</taxon>
        <taxon>Eubacteriales</taxon>
        <taxon>Oscillospiraceae</taxon>
        <taxon>Ruminiclostridium</taxon>
    </lineage>
</organism>
<protein>
    <submittedName>
        <fullName evidence="2">Phenylacetate-coenzyme A ligase</fullName>
        <ecNumber evidence="2">6.2.1.30</ecNumber>
    </submittedName>
</protein>
<dbReference type="EMBL" id="MZGX01000005">
    <property type="protein sequence ID" value="OPX45213.1"/>
    <property type="molecule type" value="Genomic_DNA"/>
</dbReference>
<dbReference type="Proteomes" id="UP000191554">
    <property type="component" value="Unassembled WGS sequence"/>
</dbReference>
<reference evidence="2 3" key="1">
    <citation type="submission" date="2017-03" db="EMBL/GenBank/DDBJ databases">
        <title>Genome sequence of Clostridium hungatei DSM 14427.</title>
        <authorList>
            <person name="Poehlein A."/>
            <person name="Daniel R."/>
        </authorList>
    </citation>
    <scope>NUCLEOTIDE SEQUENCE [LARGE SCALE GENOMIC DNA]</scope>
    <source>
        <strain evidence="2 3">DSM 14427</strain>
    </source>
</reference>
<evidence type="ECO:0000313" key="2">
    <source>
        <dbReference type="EMBL" id="OPX45213.1"/>
    </source>
</evidence>
<dbReference type="PANTHER" id="PTHR43845:SF1">
    <property type="entry name" value="BLR5969 PROTEIN"/>
    <property type="match status" value="1"/>
</dbReference>
<dbReference type="RefSeq" id="WP_080063543.1">
    <property type="nucleotide sequence ID" value="NZ_MZGX01000005.1"/>
</dbReference>
<keyword evidence="3" id="KW-1185">Reference proteome</keyword>